<proteinExistence type="predicted"/>
<dbReference type="Proteomes" id="UP001431783">
    <property type="component" value="Unassembled WGS sequence"/>
</dbReference>
<evidence type="ECO:0008006" key="6">
    <source>
        <dbReference type="Google" id="ProtNLM"/>
    </source>
</evidence>
<keyword evidence="5" id="KW-1185">Reference proteome</keyword>
<dbReference type="SMART" id="SM00595">
    <property type="entry name" value="MADF"/>
    <property type="match status" value="2"/>
</dbReference>
<dbReference type="InterPro" id="IPR006578">
    <property type="entry name" value="MADF-dom"/>
</dbReference>
<reference evidence="4 5" key="1">
    <citation type="submission" date="2023-03" db="EMBL/GenBank/DDBJ databases">
        <title>Genome insight into feeding habits of ladybird beetles.</title>
        <authorList>
            <person name="Li H.-S."/>
            <person name="Huang Y.-H."/>
            <person name="Pang H."/>
        </authorList>
    </citation>
    <scope>NUCLEOTIDE SEQUENCE [LARGE SCALE GENOMIC DNA]</scope>
    <source>
        <strain evidence="4">SYSU_2023b</strain>
        <tissue evidence="4">Whole body</tissue>
    </source>
</reference>
<accession>A0AAW1UE00</accession>
<dbReference type="PANTHER" id="PTHR12243:SF67">
    <property type="entry name" value="COREPRESSOR OF PANGOLIN, ISOFORM A-RELATED"/>
    <property type="match status" value="1"/>
</dbReference>
<organism evidence="4 5">
    <name type="scientific">Henosepilachna vigintioctopunctata</name>
    <dbReference type="NCBI Taxonomy" id="420089"/>
    <lineage>
        <taxon>Eukaryota</taxon>
        <taxon>Metazoa</taxon>
        <taxon>Ecdysozoa</taxon>
        <taxon>Arthropoda</taxon>
        <taxon>Hexapoda</taxon>
        <taxon>Insecta</taxon>
        <taxon>Pterygota</taxon>
        <taxon>Neoptera</taxon>
        <taxon>Endopterygota</taxon>
        <taxon>Coleoptera</taxon>
        <taxon>Polyphaga</taxon>
        <taxon>Cucujiformia</taxon>
        <taxon>Coccinelloidea</taxon>
        <taxon>Coccinellidae</taxon>
        <taxon>Epilachninae</taxon>
        <taxon>Epilachnini</taxon>
        <taxon>Henosepilachna</taxon>
    </lineage>
</organism>
<dbReference type="PROSITE" id="PS51031">
    <property type="entry name" value="BESS"/>
    <property type="match status" value="1"/>
</dbReference>
<evidence type="ECO:0000256" key="1">
    <source>
        <dbReference type="PROSITE-ProRule" id="PRU00371"/>
    </source>
</evidence>
<feature type="domain" description="MADF" evidence="2">
    <location>
        <begin position="169"/>
        <end position="267"/>
    </location>
</feature>
<dbReference type="AlphaFoldDB" id="A0AAW1UE00"/>
<dbReference type="GO" id="GO:0005667">
    <property type="term" value="C:transcription regulator complex"/>
    <property type="evidence" value="ECO:0007669"/>
    <property type="project" value="TreeGrafter"/>
</dbReference>
<name>A0AAW1UE00_9CUCU</name>
<dbReference type="InterPro" id="IPR039353">
    <property type="entry name" value="TF_Adf1"/>
</dbReference>
<dbReference type="PROSITE" id="PS51029">
    <property type="entry name" value="MADF"/>
    <property type="match status" value="2"/>
</dbReference>
<dbReference type="InterPro" id="IPR004210">
    <property type="entry name" value="BESS_motif"/>
</dbReference>
<gene>
    <name evidence="4" type="ORF">WA026_013073</name>
</gene>
<dbReference type="EMBL" id="JARQZJ010000066">
    <property type="protein sequence ID" value="KAK9880750.1"/>
    <property type="molecule type" value="Genomic_DNA"/>
</dbReference>
<feature type="domain" description="MADF" evidence="2">
    <location>
        <begin position="6"/>
        <end position="105"/>
    </location>
</feature>
<evidence type="ECO:0000313" key="4">
    <source>
        <dbReference type="EMBL" id="KAK9880750.1"/>
    </source>
</evidence>
<evidence type="ECO:0000259" key="2">
    <source>
        <dbReference type="PROSITE" id="PS51029"/>
    </source>
</evidence>
<protein>
    <recommendedName>
        <fullName evidence="6">MADF domain-containing protein</fullName>
    </recommendedName>
</protein>
<dbReference type="Pfam" id="PF10545">
    <property type="entry name" value="MADF_DNA_bdg"/>
    <property type="match status" value="2"/>
</dbReference>
<dbReference type="PANTHER" id="PTHR12243">
    <property type="entry name" value="MADF DOMAIN TRANSCRIPTION FACTOR"/>
    <property type="match status" value="1"/>
</dbReference>
<sequence length="352" mass="42468">MSDAKIFIKCIQDRPSLWDKTSEEYLNKSIRDKHWEEIGEIITDDWQNLNRKRKHIKVKEMKNKWRHIRDNFRKFLNQGKADHVGPKRRKYIYADSLKFLLSSMDEKKLLADLSKFEMEECDMEEDMGNGLNDEEGFDTNVSSPECKPDLSTVLLPLTTPLIEMFDVEKFIKCIQCRPALWDKSVEEYANKNSRDKLWSEIGEINFDNWHTFQYCEKIHKVREMKNKWRNIRDNYRKYLNQEKISEVPKRRKYLYADHLSFLIDTMDDFRTSVKADSEEGDYETEENRTSYCEEDRLTMSAAKLDWRKEDEDAEKSFLMSLLPDFKRLNEEEKMDFKLMTLHFFKDILQSKR</sequence>
<evidence type="ECO:0000313" key="5">
    <source>
        <dbReference type="Proteomes" id="UP001431783"/>
    </source>
</evidence>
<dbReference type="GO" id="GO:0003677">
    <property type="term" value="F:DNA binding"/>
    <property type="evidence" value="ECO:0007669"/>
    <property type="project" value="InterPro"/>
</dbReference>
<dbReference type="Pfam" id="PF02944">
    <property type="entry name" value="BESS"/>
    <property type="match status" value="1"/>
</dbReference>
<dbReference type="GO" id="GO:0005634">
    <property type="term" value="C:nucleus"/>
    <property type="evidence" value="ECO:0007669"/>
    <property type="project" value="UniProtKB-SubCell"/>
</dbReference>
<keyword evidence="1" id="KW-0539">Nucleus</keyword>
<comment type="caution">
    <text evidence="4">The sequence shown here is derived from an EMBL/GenBank/DDBJ whole genome shotgun (WGS) entry which is preliminary data.</text>
</comment>
<feature type="domain" description="BESS" evidence="3">
    <location>
        <begin position="311"/>
        <end position="350"/>
    </location>
</feature>
<dbReference type="GO" id="GO:0006357">
    <property type="term" value="P:regulation of transcription by RNA polymerase II"/>
    <property type="evidence" value="ECO:0007669"/>
    <property type="project" value="TreeGrafter"/>
</dbReference>
<evidence type="ECO:0000259" key="3">
    <source>
        <dbReference type="PROSITE" id="PS51031"/>
    </source>
</evidence>
<comment type="subcellular location">
    <subcellularLocation>
        <location evidence="1">Nucleus</location>
    </subcellularLocation>
</comment>